<sequence length="195" mass="21542">MDPTIVLSKTDTARLLLAQRDADLARALRSFLILVDGQRNLAQLKPVMDALGVTLDAVHHLIAEGLLHLRHDVTQMGRKSARAEASETEAAVTLSPEPATAPVAETEVPRSLHAAKFYGLNLVTLMLGGQDEEPRRAVRQVTTPQQLADWLVMCHDLITEVSGAERAQVFARKMWGVLPDDVRERLDQVWRNDAA</sequence>
<dbReference type="EMBL" id="CP022423">
    <property type="protein sequence ID" value="ASM77334.1"/>
    <property type="molecule type" value="Genomic_DNA"/>
</dbReference>
<name>A0A221KE61_VITFI</name>
<protein>
    <submittedName>
        <fullName evidence="1">Uncharacterized protein</fullName>
    </submittedName>
</protein>
<dbReference type="AlphaFoldDB" id="A0A221KE61"/>
<dbReference type="KEGG" id="vff:VITFI_CDS1556"/>
<evidence type="ECO:0000313" key="2">
    <source>
        <dbReference type="Proteomes" id="UP000199729"/>
    </source>
</evidence>
<reference evidence="1 2" key="1">
    <citation type="submission" date="2017-07" db="EMBL/GenBank/DDBJ databases">
        <title>Complete Genome Sequence of the cosmetic ferment Vitreoscilla filiformis (ATCC15551).</title>
        <authorList>
            <person name="Contreras S."/>
            <person name="Sagory-Zalkind P."/>
            <person name="Blanquart H."/>
            <person name="Iltis A."/>
            <person name="Morand S.C."/>
        </authorList>
    </citation>
    <scope>NUCLEOTIDE SEQUENCE [LARGE SCALE GENOMIC DNA]</scope>
    <source>
        <strain evidence="1 2">ATCC 15551</strain>
    </source>
</reference>
<accession>A0A221KE61</accession>
<dbReference type="Proteomes" id="UP000199729">
    <property type="component" value="Chromosome"/>
</dbReference>
<gene>
    <name evidence="1" type="ORF">VITFI_CDS1556</name>
</gene>
<keyword evidence="2" id="KW-1185">Reference proteome</keyword>
<proteinExistence type="predicted"/>
<organism evidence="1 2">
    <name type="scientific">Vitreoscilla filiformis</name>
    <dbReference type="NCBI Taxonomy" id="63"/>
    <lineage>
        <taxon>Bacteria</taxon>
        <taxon>Pseudomonadati</taxon>
        <taxon>Pseudomonadota</taxon>
        <taxon>Betaproteobacteria</taxon>
        <taxon>Neisseriales</taxon>
        <taxon>Neisseriaceae</taxon>
        <taxon>Vitreoscilla</taxon>
    </lineage>
</organism>
<evidence type="ECO:0000313" key="1">
    <source>
        <dbReference type="EMBL" id="ASM77334.1"/>
    </source>
</evidence>
<dbReference type="RefSeq" id="WP_089416454.1">
    <property type="nucleotide sequence ID" value="NZ_CP022423.1"/>
</dbReference>